<dbReference type="PANTHER" id="PTHR40469:SF2">
    <property type="entry name" value="GALACTOSE-BINDING DOMAIN-LIKE SUPERFAMILY PROTEIN"/>
    <property type="match status" value="1"/>
</dbReference>
<sequence length="108" mass="11816">MFSTDTSPATEAGFETIRRMGATTRKFDAKISRDPKDIDPLRLQRFGVIVFLNTSAAVLNADQKATFESFFRNGGGFVGIHSAIQTQPDWQFLTDVLGTRSTGVSPVS</sequence>
<dbReference type="SUPFAM" id="SSF52317">
    <property type="entry name" value="Class I glutamine amidotransferase-like"/>
    <property type="match status" value="1"/>
</dbReference>
<accession>A0ABW3M7Q3</accession>
<dbReference type="InterPro" id="IPR029062">
    <property type="entry name" value="Class_I_gatase-like"/>
</dbReference>
<evidence type="ECO:0000313" key="2">
    <source>
        <dbReference type="EMBL" id="MFD1046712.1"/>
    </source>
</evidence>
<keyword evidence="3" id="KW-1185">Reference proteome</keyword>
<dbReference type="EMBL" id="JBHTIS010000760">
    <property type="protein sequence ID" value="MFD1046712.1"/>
    <property type="molecule type" value="Genomic_DNA"/>
</dbReference>
<dbReference type="Gene3D" id="3.40.50.880">
    <property type="match status" value="1"/>
</dbReference>
<feature type="domain" description="ThuA-like" evidence="1">
    <location>
        <begin position="10"/>
        <end position="102"/>
    </location>
</feature>
<dbReference type="InterPro" id="IPR029010">
    <property type="entry name" value="ThuA-like"/>
</dbReference>
<organism evidence="2 3">
    <name type="scientific">Kibdelosporangium lantanae</name>
    <dbReference type="NCBI Taxonomy" id="1497396"/>
    <lineage>
        <taxon>Bacteria</taxon>
        <taxon>Bacillati</taxon>
        <taxon>Actinomycetota</taxon>
        <taxon>Actinomycetes</taxon>
        <taxon>Pseudonocardiales</taxon>
        <taxon>Pseudonocardiaceae</taxon>
        <taxon>Kibdelosporangium</taxon>
    </lineage>
</organism>
<gene>
    <name evidence="2" type="ORF">ACFQ1S_14690</name>
</gene>
<evidence type="ECO:0000259" key="1">
    <source>
        <dbReference type="Pfam" id="PF06283"/>
    </source>
</evidence>
<dbReference type="PANTHER" id="PTHR40469">
    <property type="entry name" value="SECRETED GLYCOSYL HYDROLASE"/>
    <property type="match status" value="1"/>
</dbReference>
<reference evidence="3" key="1">
    <citation type="journal article" date="2019" name="Int. J. Syst. Evol. Microbiol.">
        <title>The Global Catalogue of Microorganisms (GCM) 10K type strain sequencing project: providing services to taxonomists for standard genome sequencing and annotation.</title>
        <authorList>
            <consortium name="The Broad Institute Genomics Platform"/>
            <consortium name="The Broad Institute Genome Sequencing Center for Infectious Disease"/>
            <person name="Wu L."/>
            <person name="Ma J."/>
        </authorList>
    </citation>
    <scope>NUCLEOTIDE SEQUENCE [LARGE SCALE GENOMIC DNA]</scope>
    <source>
        <strain evidence="3">JCM 31486</strain>
    </source>
</reference>
<proteinExistence type="predicted"/>
<feature type="non-terminal residue" evidence="2">
    <location>
        <position position="108"/>
    </location>
</feature>
<dbReference type="Proteomes" id="UP001597045">
    <property type="component" value="Unassembled WGS sequence"/>
</dbReference>
<protein>
    <submittedName>
        <fullName evidence="2">ThuA domain-containing protein</fullName>
    </submittedName>
</protein>
<dbReference type="Pfam" id="PF06283">
    <property type="entry name" value="ThuA"/>
    <property type="match status" value="1"/>
</dbReference>
<name>A0ABW3M7Q3_9PSEU</name>
<comment type="caution">
    <text evidence="2">The sequence shown here is derived from an EMBL/GenBank/DDBJ whole genome shotgun (WGS) entry which is preliminary data.</text>
</comment>
<evidence type="ECO:0000313" key="3">
    <source>
        <dbReference type="Proteomes" id="UP001597045"/>
    </source>
</evidence>